<dbReference type="PaxDb" id="3880-AES67177"/>
<reference evidence="2" key="3">
    <citation type="submission" date="2015-04" db="UniProtKB">
        <authorList>
            <consortium name="EnsemblPlants"/>
        </authorList>
    </citation>
    <scope>IDENTIFICATION</scope>
    <source>
        <strain evidence="2">cv. Jemalong A17</strain>
    </source>
</reference>
<dbReference type="Proteomes" id="UP000002051">
    <property type="component" value="Chromosome 2"/>
</dbReference>
<evidence type="ECO:0000313" key="2">
    <source>
        <dbReference type="EnsemblPlants" id="AES67177"/>
    </source>
</evidence>
<reference evidence="1 3" key="2">
    <citation type="journal article" date="2014" name="BMC Genomics">
        <title>An improved genome release (version Mt4.0) for the model legume Medicago truncatula.</title>
        <authorList>
            <person name="Tang H."/>
            <person name="Krishnakumar V."/>
            <person name="Bidwell S."/>
            <person name="Rosen B."/>
            <person name="Chan A."/>
            <person name="Zhou S."/>
            <person name="Gentzbittel L."/>
            <person name="Childs K.L."/>
            <person name="Yandell M."/>
            <person name="Gundlach H."/>
            <person name="Mayer K.F."/>
            <person name="Schwartz D.C."/>
            <person name="Town C.D."/>
        </authorList>
    </citation>
    <scope>GENOME REANNOTATION</scope>
    <source>
        <strain evidence="2 3">cv. Jemalong A17</strain>
    </source>
</reference>
<organism evidence="1 3">
    <name type="scientific">Medicago truncatula</name>
    <name type="common">Barrel medic</name>
    <name type="synonym">Medicago tribuloides</name>
    <dbReference type="NCBI Taxonomy" id="3880"/>
    <lineage>
        <taxon>Eukaryota</taxon>
        <taxon>Viridiplantae</taxon>
        <taxon>Streptophyta</taxon>
        <taxon>Embryophyta</taxon>
        <taxon>Tracheophyta</taxon>
        <taxon>Spermatophyta</taxon>
        <taxon>Magnoliopsida</taxon>
        <taxon>eudicotyledons</taxon>
        <taxon>Gunneridae</taxon>
        <taxon>Pentapetalae</taxon>
        <taxon>rosids</taxon>
        <taxon>fabids</taxon>
        <taxon>Fabales</taxon>
        <taxon>Fabaceae</taxon>
        <taxon>Papilionoideae</taxon>
        <taxon>50 kb inversion clade</taxon>
        <taxon>NPAAA clade</taxon>
        <taxon>Hologalegina</taxon>
        <taxon>IRL clade</taxon>
        <taxon>Trifolieae</taxon>
        <taxon>Medicago</taxon>
    </lineage>
</organism>
<dbReference type="EMBL" id="CM001218">
    <property type="protein sequence ID" value="AES67177.1"/>
    <property type="molecule type" value="Genomic_DNA"/>
</dbReference>
<evidence type="ECO:0000313" key="1">
    <source>
        <dbReference type="EMBL" id="AES67177.1"/>
    </source>
</evidence>
<reference evidence="1 3" key="1">
    <citation type="journal article" date="2011" name="Nature">
        <title>The Medicago genome provides insight into the evolution of rhizobial symbioses.</title>
        <authorList>
            <person name="Young N.D."/>
            <person name="Debelle F."/>
            <person name="Oldroyd G.E."/>
            <person name="Geurts R."/>
            <person name="Cannon S.B."/>
            <person name="Udvardi M.K."/>
            <person name="Benedito V.A."/>
            <person name="Mayer K.F."/>
            <person name="Gouzy J."/>
            <person name="Schoof H."/>
            <person name="Van de Peer Y."/>
            <person name="Proost S."/>
            <person name="Cook D.R."/>
            <person name="Meyers B.C."/>
            <person name="Spannagl M."/>
            <person name="Cheung F."/>
            <person name="De Mita S."/>
            <person name="Krishnakumar V."/>
            <person name="Gundlach H."/>
            <person name="Zhou S."/>
            <person name="Mudge J."/>
            <person name="Bharti A.K."/>
            <person name="Murray J.D."/>
            <person name="Naoumkina M.A."/>
            <person name="Rosen B."/>
            <person name="Silverstein K.A."/>
            <person name="Tang H."/>
            <person name="Rombauts S."/>
            <person name="Zhao P.X."/>
            <person name="Zhou P."/>
            <person name="Barbe V."/>
            <person name="Bardou P."/>
            <person name="Bechner M."/>
            <person name="Bellec A."/>
            <person name="Berger A."/>
            <person name="Berges H."/>
            <person name="Bidwell S."/>
            <person name="Bisseling T."/>
            <person name="Choisne N."/>
            <person name="Couloux A."/>
            <person name="Denny R."/>
            <person name="Deshpande S."/>
            <person name="Dai X."/>
            <person name="Doyle J.J."/>
            <person name="Dudez A.M."/>
            <person name="Farmer A.D."/>
            <person name="Fouteau S."/>
            <person name="Franken C."/>
            <person name="Gibelin C."/>
            <person name="Gish J."/>
            <person name="Goldstein S."/>
            <person name="Gonzalez A.J."/>
            <person name="Green P.J."/>
            <person name="Hallab A."/>
            <person name="Hartog M."/>
            <person name="Hua A."/>
            <person name="Humphray S.J."/>
            <person name="Jeong D.H."/>
            <person name="Jing Y."/>
            <person name="Jocker A."/>
            <person name="Kenton S.M."/>
            <person name="Kim D.J."/>
            <person name="Klee K."/>
            <person name="Lai H."/>
            <person name="Lang C."/>
            <person name="Lin S."/>
            <person name="Macmil S.L."/>
            <person name="Magdelenat G."/>
            <person name="Matthews L."/>
            <person name="McCorrison J."/>
            <person name="Monaghan E.L."/>
            <person name="Mun J.H."/>
            <person name="Najar F.Z."/>
            <person name="Nicholson C."/>
            <person name="Noirot C."/>
            <person name="O'Bleness M."/>
            <person name="Paule C.R."/>
            <person name="Poulain J."/>
            <person name="Prion F."/>
            <person name="Qin B."/>
            <person name="Qu C."/>
            <person name="Retzel E.F."/>
            <person name="Riddle C."/>
            <person name="Sallet E."/>
            <person name="Samain S."/>
            <person name="Samson N."/>
            <person name="Sanders I."/>
            <person name="Saurat O."/>
            <person name="Scarpelli C."/>
            <person name="Schiex T."/>
            <person name="Segurens B."/>
            <person name="Severin A.J."/>
            <person name="Sherrier D.J."/>
            <person name="Shi R."/>
            <person name="Sims S."/>
            <person name="Singer S.R."/>
            <person name="Sinharoy S."/>
            <person name="Sterck L."/>
            <person name="Viollet A."/>
            <person name="Wang B.B."/>
            <person name="Wang K."/>
            <person name="Wang M."/>
            <person name="Wang X."/>
            <person name="Warfsmann J."/>
            <person name="Weissenbach J."/>
            <person name="White D.D."/>
            <person name="White J.D."/>
            <person name="Wiley G.B."/>
            <person name="Wincker P."/>
            <person name="Xing Y."/>
            <person name="Yang L."/>
            <person name="Yao Z."/>
            <person name="Ying F."/>
            <person name="Zhai J."/>
            <person name="Zhou L."/>
            <person name="Zuber A."/>
            <person name="Denarie J."/>
            <person name="Dixon R.A."/>
            <person name="May G.D."/>
            <person name="Schwartz D.C."/>
            <person name="Rogers J."/>
            <person name="Quetier F."/>
            <person name="Town C.D."/>
            <person name="Roe B.A."/>
        </authorList>
    </citation>
    <scope>NUCLEOTIDE SEQUENCE [LARGE SCALE GENOMIC DNA]</scope>
    <source>
        <strain evidence="1">A17</strain>
        <strain evidence="2 3">cv. Jemalong A17</strain>
    </source>
</reference>
<dbReference type="AlphaFoldDB" id="G7IRH5"/>
<proteinExistence type="predicted"/>
<gene>
    <name evidence="1" type="ordered locus">MTR_2g087750</name>
</gene>
<sequence>MEIATKIKKSVVDLTVIVLTLKKRRPLNRTVAEDELGEWLWLDGRCGLKARRSFLQLIWLLTTWVIWNERNHRIFQHKENSIDQLLDKVKYYSLWWLKAHKVVFTFGDHLWWSSPMSCLGIG</sequence>
<keyword evidence="3" id="KW-1185">Reference proteome</keyword>
<dbReference type="HOGENOM" id="CLU_2030142_0_0_1"/>
<name>G7IRH5_MEDTR</name>
<accession>G7IRH5</accession>
<dbReference type="EnsemblPlants" id="AES67177">
    <property type="protein sequence ID" value="AES67177"/>
    <property type="gene ID" value="MTR_2g087750"/>
</dbReference>
<protein>
    <submittedName>
        <fullName evidence="1 2">Uncharacterized protein</fullName>
    </submittedName>
</protein>
<evidence type="ECO:0000313" key="3">
    <source>
        <dbReference type="Proteomes" id="UP000002051"/>
    </source>
</evidence>